<dbReference type="EMBL" id="RKHQ01000001">
    <property type="protein sequence ID" value="ROR96855.1"/>
    <property type="molecule type" value="Genomic_DNA"/>
</dbReference>
<keyword evidence="2" id="KW-1003">Cell membrane</keyword>
<keyword evidence="8" id="KW-0472">Membrane</keyword>
<accession>A0A3N2DAN5</accession>
<dbReference type="AlphaFoldDB" id="A0A3N2DAN5"/>
<dbReference type="InterPro" id="IPR015853">
    <property type="entry name" value="ABC_transpr_FbpC"/>
</dbReference>
<evidence type="ECO:0000313" key="12">
    <source>
        <dbReference type="Proteomes" id="UP000275356"/>
    </source>
</evidence>
<sequence length="259" mass="27360">MRNDVEATAPRPDRMGSGLRVEDATVRYPGRTASTLAVDDVTLGVEAGEVLALLGPSGCGKSSLLRAVAGLEPMAAGRVLWGGVDLTRVPVHRRGFGLMFQDGQLFPHRDVAGNVAYGLRGTSFGATRASRAERVAEMLDLVGLDGFGARSISTLSGGQAQRVALARALAPQPRLLLLDEPLSSLDRRLREELAVDVARVLREAGTMALYVTHDHDEAFAVADRVAVMIDGRVRRVAGPAELVADPGDAEVAEFLGLGS</sequence>
<reference evidence="11 12" key="1">
    <citation type="submission" date="2018-11" db="EMBL/GenBank/DDBJ databases">
        <title>Sequencing the genomes of 1000 actinobacteria strains.</title>
        <authorList>
            <person name="Klenk H.-P."/>
        </authorList>
    </citation>
    <scope>NUCLEOTIDE SEQUENCE [LARGE SCALE GENOMIC DNA]</scope>
    <source>
        <strain evidence="11 12">DSM 13521</strain>
    </source>
</reference>
<dbReference type="InterPro" id="IPR027417">
    <property type="entry name" value="P-loop_NTPase"/>
</dbReference>
<dbReference type="EC" id="7.6.2.9" evidence="9"/>
<keyword evidence="3" id="KW-0410">Iron transport</keyword>
<organism evidence="11 12">
    <name type="scientific">Salana multivorans</name>
    <dbReference type="NCBI Taxonomy" id="120377"/>
    <lineage>
        <taxon>Bacteria</taxon>
        <taxon>Bacillati</taxon>
        <taxon>Actinomycetota</taxon>
        <taxon>Actinomycetes</taxon>
        <taxon>Micrococcales</taxon>
        <taxon>Beutenbergiaceae</taxon>
        <taxon>Salana</taxon>
    </lineage>
</organism>
<dbReference type="GO" id="GO:0015418">
    <property type="term" value="F:ABC-type quaternary ammonium compound transporting activity"/>
    <property type="evidence" value="ECO:0007669"/>
    <property type="project" value="UniProtKB-EC"/>
</dbReference>
<evidence type="ECO:0000256" key="2">
    <source>
        <dbReference type="ARBA" id="ARBA00022475"/>
    </source>
</evidence>
<evidence type="ECO:0000256" key="5">
    <source>
        <dbReference type="ARBA" id="ARBA00022840"/>
    </source>
</evidence>
<dbReference type="PANTHER" id="PTHR42781:SF4">
    <property type="entry name" value="SPERMIDINE_PUTRESCINE IMPORT ATP-BINDING PROTEIN POTA"/>
    <property type="match status" value="1"/>
</dbReference>
<keyword evidence="5 11" id="KW-0067">ATP-binding</keyword>
<dbReference type="InterPro" id="IPR017871">
    <property type="entry name" value="ABC_transporter-like_CS"/>
</dbReference>
<dbReference type="PANTHER" id="PTHR42781">
    <property type="entry name" value="SPERMIDINE/PUTRESCINE IMPORT ATP-BINDING PROTEIN POTA"/>
    <property type="match status" value="1"/>
</dbReference>
<dbReference type="SMART" id="SM00382">
    <property type="entry name" value="AAA"/>
    <property type="match status" value="1"/>
</dbReference>
<dbReference type="InterPro" id="IPR003593">
    <property type="entry name" value="AAA+_ATPase"/>
</dbReference>
<dbReference type="PROSITE" id="PS50893">
    <property type="entry name" value="ABC_TRANSPORTER_2"/>
    <property type="match status" value="1"/>
</dbReference>
<dbReference type="GO" id="GO:0015408">
    <property type="term" value="F:ABC-type ferric iron transporter activity"/>
    <property type="evidence" value="ECO:0007669"/>
    <property type="project" value="InterPro"/>
</dbReference>
<keyword evidence="1" id="KW-0813">Transport</keyword>
<dbReference type="Gene3D" id="3.40.50.300">
    <property type="entry name" value="P-loop containing nucleotide triphosphate hydrolases"/>
    <property type="match status" value="1"/>
</dbReference>
<dbReference type="InterPro" id="IPR003439">
    <property type="entry name" value="ABC_transporter-like_ATP-bd"/>
</dbReference>
<dbReference type="FunFam" id="3.40.50.300:FF:000425">
    <property type="entry name" value="Probable ABC transporter, ATP-binding subunit"/>
    <property type="match status" value="1"/>
</dbReference>
<keyword evidence="12" id="KW-1185">Reference proteome</keyword>
<evidence type="ECO:0000256" key="1">
    <source>
        <dbReference type="ARBA" id="ARBA00022448"/>
    </source>
</evidence>
<dbReference type="Proteomes" id="UP000275356">
    <property type="component" value="Unassembled WGS sequence"/>
</dbReference>
<evidence type="ECO:0000256" key="3">
    <source>
        <dbReference type="ARBA" id="ARBA00022496"/>
    </source>
</evidence>
<evidence type="ECO:0000256" key="6">
    <source>
        <dbReference type="ARBA" id="ARBA00023004"/>
    </source>
</evidence>
<dbReference type="GO" id="GO:0016887">
    <property type="term" value="F:ATP hydrolysis activity"/>
    <property type="evidence" value="ECO:0007669"/>
    <property type="project" value="InterPro"/>
</dbReference>
<evidence type="ECO:0000259" key="10">
    <source>
        <dbReference type="PROSITE" id="PS50893"/>
    </source>
</evidence>
<evidence type="ECO:0000313" key="11">
    <source>
        <dbReference type="EMBL" id="ROR96855.1"/>
    </source>
</evidence>
<evidence type="ECO:0000256" key="7">
    <source>
        <dbReference type="ARBA" id="ARBA00023065"/>
    </source>
</evidence>
<evidence type="ECO:0000256" key="4">
    <source>
        <dbReference type="ARBA" id="ARBA00022741"/>
    </source>
</evidence>
<gene>
    <name evidence="11" type="ORF">EDD28_1447</name>
</gene>
<keyword evidence="6" id="KW-0408">Iron</keyword>
<dbReference type="PROSITE" id="PS00211">
    <property type="entry name" value="ABC_TRANSPORTER_1"/>
    <property type="match status" value="1"/>
</dbReference>
<feature type="domain" description="ABC transporter" evidence="10">
    <location>
        <begin position="19"/>
        <end position="255"/>
    </location>
</feature>
<proteinExistence type="predicted"/>
<dbReference type="SUPFAM" id="SSF52540">
    <property type="entry name" value="P-loop containing nucleoside triphosphate hydrolases"/>
    <property type="match status" value="1"/>
</dbReference>
<dbReference type="CDD" id="cd03259">
    <property type="entry name" value="ABC_Carb_Solutes_like"/>
    <property type="match status" value="1"/>
</dbReference>
<dbReference type="Pfam" id="PF00005">
    <property type="entry name" value="ABC_tran"/>
    <property type="match status" value="1"/>
</dbReference>
<keyword evidence="4" id="KW-0547">Nucleotide-binding</keyword>
<evidence type="ECO:0000256" key="8">
    <source>
        <dbReference type="ARBA" id="ARBA00023136"/>
    </source>
</evidence>
<dbReference type="RefSeq" id="WP_245967953.1">
    <property type="nucleotide sequence ID" value="NZ_RKHQ01000001.1"/>
</dbReference>
<name>A0A3N2DAN5_9MICO</name>
<keyword evidence="7" id="KW-0406">Ion transport</keyword>
<dbReference type="GO" id="GO:0005524">
    <property type="term" value="F:ATP binding"/>
    <property type="evidence" value="ECO:0007669"/>
    <property type="project" value="UniProtKB-KW"/>
</dbReference>
<evidence type="ECO:0000256" key="9">
    <source>
        <dbReference type="ARBA" id="ARBA00066388"/>
    </source>
</evidence>
<comment type="caution">
    <text evidence="11">The sequence shown here is derived from an EMBL/GenBank/DDBJ whole genome shotgun (WGS) entry which is preliminary data.</text>
</comment>
<protein>
    <recommendedName>
        <fullName evidence="9">ABC-type quaternary amine transporter</fullName>
        <ecNumber evidence="9">7.6.2.9</ecNumber>
    </recommendedName>
</protein>
<dbReference type="InterPro" id="IPR050093">
    <property type="entry name" value="ABC_SmlMolc_Importer"/>
</dbReference>
<dbReference type="GO" id="GO:0016020">
    <property type="term" value="C:membrane"/>
    <property type="evidence" value="ECO:0007669"/>
    <property type="project" value="InterPro"/>
</dbReference>